<evidence type="ECO:0000256" key="3">
    <source>
        <dbReference type="ARBA" id="ARBA00022737"/>
    </source>
</evidence>
<keyword evidence="7" id="KW-0472">Membrane</keyword>
<keyword evidence="2" id="KW-1003">Cell membrane</keyword>
<reference evidence="10 11" key="1">
    <citation type="submission" date="2017-06" db="EMBL/GenBank/DDBJ databases">
        <authorList>
            <person name="Kim H.J."/>
            <person name="Triplett B.A."/>
        </authorList>
    </citation>
    <scope>NUCLEOTIDE SEQUENCE [LARGE SCALE GENOMIC DNA]</scope>
    <source>
        <strain evidence="10 11">DSM 11445</strain>
    </source>
</reference>
<evidence type="ECO:0000256" key="1">
    <source>
        <dbReference type="ARBA" id="ARBA00022448"/>
    </source>
</evidence>
<evidence type="ECO:0000259" key="9">
    <source>
        <dbReference type="PROSITE" id="PS50893"/>
    </source>
</evidence>
<dbReference type="PANTHER" id="PTHR43790">
    <property type="entry name" value="CARBOHYDRATE TRANSPORT ATP-BINDING PROTEIN MG119-RELATED"/>
    <property type="match status" value="1"/>
</dbReference>
<keyword evidence="1" id="KW-0813">Transport</keyword>
<evidence type="ECO:0000256" key="7">
    <source>
        <dbReference type="ARBA" id="ARBA00023136"/>
    </source>
</evidence>
<evidence type="ECO:0000256" key="8">
    <source>
        <dbReference type="SAM" id="MobiDB-lite"/>
    </source>
</evidence>
<feature type="region of interest" description="Disordered" evidence="8">
    <location>
        <begin position="1"/>
        <end position="33"/>
    </location>
</feature>
<keyword evidence="6" id="KW-1278">Translocase</keyword>
<feature type="compositionally biased region" description="Basic and acidic residues" evidence="8">
    <location>
        <begin position="10"/>
        <end position="20"/>
    </location>
</feature>
<organism evidence="10 11">
    <name type="scientific">Antarctobacter heliothermus</name>
    <dbReference type="NCBI Taxonomy" id="74033"/>
    <lineage>
        <taxon>Bacteria</taxon>
        <taxon>Pseudomonadati</taxon>
        <taxon>Pseudomonadota</taxon>
        <taxon>Alphaproteobacteria</taxon>
        <taxon>Rhodobacterales</taxon>
        <taxon>Roseobacteraceae</taxon>
        <taxon>Antarctobacter</taxon>
    </lineage>
</organism>
<evidence type="ECO:0000256" key="5">
    <source>
        <dbReference type="ARBA" id="ARBA00022840"/>
    </source>
</evidence>
<keyword evidence="4" id="KW-0547">Nucleotide-binding</keyword>
<keyword evidence="5 10" id="KW-0067">ATP-binding</keyword>
<proteinExistence type="predicted"/>
<dbReference type="GO" id="GO:0005524">
    <property type="term" value="F:ATP binding"/>
    <property type="evidence" value="ECO:0007669"/>
    <property type="project" value="UniProtKB-KW"/>
</dbReference>
<dbReference type="RefSeq" id="WP_089280479.1">
    <property type="nucleotide sequence ID" value="NZ_FZON01000113.1"/>
</dbReference>
<evidence type="ECO:0000256" key="2">
    <source>
        <dbReference type="ARBA" id="ARBA00022475"/>
    </source>
</evidence>
<dbReference type="PANTHER" id="PTHR43790:SF3">
    <property type="entry name" value="D-ALLOSE IMPORT ATP-BINDING PROTEIN ALSA-RELATED"/>
    <property type="match status" value="1"/>
</dbReference>
<feature type="domain" description="ABC transporter" evidence="9">
    <location>
        <begin position="2"/>
        <end position="208"/>
    </location>
</feature>
<keyword evidence="3" id="KW-0677">Repeat</keyword>
<dbReference type="EMBL" id="FZON01000113">
    <property type="protein sequence ID" value="SNT36077.1"/>
    <property type="molecule type" value="Genomic_DNA"/>
</dbReference>
<dbReference type="InterPro" id="IPR017871">
    <property type="entry name" value="ABC_transporter-like_CS"/>
</dbReference>
<dbReference type="PROSITE" id="PS50893">
    <property type="entry name" value="ABC_TRANSPORTER_2"/>
    <property type="match status" value="2"/>
</dbReference>
<dbReference type="CDD" id="cd03215">
    <property type="entry name" value="ABC_Carb_Monos_II"/>
    <property type="match status" value="1"/>
</dbReference>
<dbReference type="PROSITE" id="PS00211">
    <property type="entry name" value="ABC_TRANSPORTER_1"/>
    <property type="match status" value="1"/>
</dbReference>
<dbReference type="InterPro" id="IPR050107">
    <property type="entry name" value="ABC_carbohydrate_import_ATPase"/>
</dbReference>
<dbReference type="GO" id="GO:0016887">
    <property type="term" value="F:ATP hydrolysis activity"/>
    <property type="evidence" value="ECO:0007669"/>
    <property type="project" value="InterPro"/>
</dbReference>
<dbReference type="InterPro" id="IPR027417">
    <property type="entry name" value="P-loop_NTPase"/>
</dbReference>
<evidence type="ECO:0000313" key="10">
    <source>
        <dbReference type="EMBL" id="SNT36077.1"/>
    </source>
</evidence>
<gene>
    <name evidence="10" type="ORF">SAMN04488078_11132</name>
</gene>
<dbReference type="Pfam" id="PF00005">
    <property type="entry name" value="ABC_tran"/>
    <property type="match status" value="2"/>
</dbReference>
<evidence type="ECO:0000256" key="4">
    <source>
        <dbReference type="ARBA" id="ARBA00022741"/>
    </source>
</evidence>
<dbReference type="InterPro" id="IPR003439">
    <property type="entry name" value="ABC_transporter-like_ATP-bd"/>
</dbReference>
<evidence type="ECO:0000256" key="6">
    <source>
        <dbReference type="ARBA" id="ARBA00022967"/>
    </source>
</evidence>
<feature type="domain" description="ABC transporter" evidence="9">
    <location>
        <begin position="226"/>
        <end position="467"/>
    </location>
</feature>
<dbReference type="OrthoDB" id="9805029at2"/>
<dbReference type="Gene3D" id="3.40.50.300">
    <property type="entry name" value="P-loop containing nucleotide triphosphate hydrolases"/>
    <property type="match status" value="2"/>
</dbReference>
<dbReference type="AlphaFoldDB" id="A0A239LZN8"/>
<evidence type="ECO:0000313" key="11">
    <source>
        <dbReference type="Proteomes" id="UP000198440"/>
    </source>
</evidence>
<dbReference type="Proteomes" id="UP000198440">
    <property type="component" value="Unassembled WGS sequence"/>
</dbReference>
<protein>
    <submittedName>
        <fullName evidence="10">Ribose transport system ATP-binding protein</fullName>
    </submittedName>
</protein>
<dbReference type="SUPFAM" id="SSF52540">
    <property type="entry name" value="P-loop containing nucleoside triphosphate hydrolases"/>
    <property type="match status" value="2"/>
</dbReference>
<name>A0A239LZN8_9RHOB</name>
<accession>A0A239LZN8</accession>
<sequence>MVDTISRGFRSSERRQRTDTQDPTTGTMKIDGHPLTLASPREAEANGIVIMHQELSLVPEMTVAENVMLGHEPVRKNIFINRKSLREQAESVLSRFGFALDVDKPVKDLRVGEQQLVEIARALLMDARVLIMDEPTSALSQTESDILMEVIRDLAFQGVAVIYISHRMDEVFEISDRVTVLRDGDLIGSKLVADTNPGELVEMMVGRTVEIIKVDRKTQPSPQVVLKVENMTLNHGGRAVLDDVSFELRKGEVLGIGGLLGAGRTELLESLFGARGRPDAGHMELNGNTRWPSTPAEGVKAGLALITEDRKGNGLLLERSIRDNVALPLLPLKTKYGLMSPHMETAEAANAIEKLRIVARGPDHVVGRLSGGNQQKVVLGKWLATQPQVLLLDEPTRGIDIGAKEEIYTLIGKLADSGLSVLFVSSEIPEYLAVCDRMIVLCEGRITGELTNDEMSVDTIKELAMRF</sequence>